<dbReference type="Gene3D" id="2.60.40.10">
    <property type="entry name" value="Immunoglobulins"/>
    <property type="match status" value="1"/>
</dbReference>
<dbReference type="InterPro" id="IPR036097">
    <property type="entry name" value="HisK_dim/P_sf"/>
</dbReference>
<dbReference type="SUPFAM" id="SSF50998">
    <property type="entry name" value="Quinoprotein alcohol dehydrogenase-like"/>
    <property type="match status" value="1"/>
</dbReference>
<dbReference type="Gene3D" id="3.40.50.2300">
    <property type="match status" value="1"/>
</dbReference>
<dbReference type="PROSITE" id="PS50110">
    <property type="entry name" value="RESPONSE_REGULATORY"/>
    <property type="match status" value="1"/>
</dbReference>
<dbReference type="Pfam" id="PF07495">
    <property type="entry name" value="Y_Y_Y"/>
    <property type="match status" value="1"/>
</dbReference>
<dbReference type="SUPFAM" id="SSF46689">
    <property type="entry name" value="Homeodomain-like"/>
    <property type="match status" value="1"/>
</dbReference>
<evidence type="ECO:0000259" key="12">
    <source>
        <dbReference type="PROSITE" id="PS50110"/>
    </source>
</evidence>
<feature type="transmembrane region" description="Helical" evidence="9">
    <location>
        <begin position="783"/>
        <end position="802"/>
    </location>
</feature>
<dbReference type="OrthoDB" id="717811at2"/>
<dbReference type="Pfam" id="PF07494">
    <property type="entry name" value="Reg_prop"/>
    <property type="match status" value="3"/>
</dbReference>
<dbReference type="InterPro" id="IPR003594">
    <property type="entry name" value="HATPase_dom"/>
</dbReference>
<dbReference type="InterPro" id="IPR005467">
    <property type="entry name" value="His_kinase_dom"/>
</dbReference>
<dbReference type="Pfam" id="PF02518">
    <property type="entry name" value="HATPase_c"/>
    <property type="match status" value="1"/>
</dbReference>
<keyword evidence="9" id="KW-0472">Membrane</keyword>
<protein>
    <recommendedName>
        <fullName evidence="2">histidine kinase</fullName>
        <ecNumber evidence="2">2.7.13.3</ecNumber>
    </recommendedName>
</protein>
<proteinExistence type="predicted"/>
<keyword evidence="13" id="KW-0808">Transferase</keyword>
<dbReference type="InterPro" id="IPR018062">
    <property type="entry name" value="HTH_AraC-typ_CS"/>
</dbReference>
<dbReference type="InterPro" id="IPR011047">
    <property type="entry name" value="Quinoprotein_ADH-like_sf"/>
</dbReference>
<evidence type="ECO:0000256" key="6">
    <source>
        <dbReference type="ARBA" id="ARBA00023163"/>
    </source>
</evidence>
<keyword evidence="13" id="KW-0418">Kinase</keyword>
<dbReference type="InterPro" id="IPR015943">
    <property type="entry name" value="WD40/YVTN_repeat-like_dom_sf"/>
</dbReference>
<dbReference type="Gene3D" id="3.30.565.10">
    <property type="entry name" value="Histidine kinase-like ATPase, C-terminal domain"/>
    <property type="match status" value="1"/>
</dbReference>
<dbReference type="SUPFAM" id="SSF52172">
    <property type="entry name" value="CheY-like"/>
    <property type="match status" value="1"/>
</dbReference>
<evidence type="ECO:0000256" key="9">
    <source>
        <dbReference type="SAM" id="Phobius"/>
    </source>
</evidence>
<dbReference type="CDD" id="cd17574">
    <property type="entry name" value="REC_OmpR"/>
    <property type="match status" value="1"/>
</dbReference>
<feature type="region of interest" description="Disordered" evidence="8">
    <location>
        <begin position="1335"/>
        <end position="1356"/>
    </location>
</feature>
<dbReference type="PROSITE" id="PS01124">
    <property type="entry name" value="HTH_ARAC_FAMILY_2"/>
    <property type="match status" value="1"/>
</dbReference>
<dbReference type="Pfam" id="PF00072">
    <property type="entry name" value="Response_reg"/>
    <property type="match status" value="1"/>
</dbReference>
<reference evidence="13 14" key="1">
    <citation type="submission" date="2018-11" db="EMBL/GenBank/DDBJ databases">
        <title>Genomes From Bacteria Associated with the Canine Oral Cavity: a Test Case for Automated Genome-Based Taxonomic Assignment.</title>
        <authorList>
            <person name="Coil D.A."/>
            <person name="Jospin G."/>
            <person name="Darling A.E."/>
            <person name="Wallis C."/>
            <person name="Davis I.J."/>
            <person name="Harris S."/>
            <person name="Eisen J.A."/>
            <person name="Holcombe L.J."/>
            <person name="O'Flynn C."/>
        </authorList>
    </citation>
    <scope>NUCLEOTIDE SEQUENCE [LARGE SCALE GENOMIC DNA]</scope>
    <source>
        <strain evidence="13 14">OH2617_COT-023</strain>
    </source>
</reference>
<dbReference type="Pfam" id="PF00512">
    <property type="entry name" value="HisKA"/>
    <property type="match status" value="1"/>
</dbReference>
<name>A0A3P1XV44_TANFO</name>
<dbReference type="PRINTS" id="PR00344">
    <property type="entry name" value="BCTRLSENSOR"/>
</dbReference>
<dbReference type="Proteomes" id="UP000278609">
    <property type="component" value="Unassembled WGS sequence"/>
</dbReference>
<evidence type="ECO:0000259" key="11">
    <source>
        <dbReference type="PROSITE" id="PS50109"/>
    </source>
</evidence>
<keyword evidence="9" id="KW-0812">Transmembrane</keyword>
<dbReference type="SMART" id="SM00387">
    <property type="entry name" value="HATPase_c"/>
    <property type="match status" value="1"/>
</dbReference>
<dbReference type="PROSITE" id="PS50109">
    <property type="entry name" value="HIS_KIN"/>
    <property type="match status" value="1"/>
</dbReference>
<evidence type="ECO:0000313" key="14">
    <source>
        <dbReference type="Proteomes" id="UP000278609"/>
    </source>
</evidence>
<dbReference type="GO" id="GO:0003700">
    <property type="term" value="F:DNA-binding transcription factor activity"/>
    <property type="evidence" value="ECO:0007669"/>
    <property type="project" value="InterPro"/>
</dbReference>
<keyword evidence="5" id="KW-0238">DNA-binding</keyword>
<evidence type="ECO:0000313" key="13">
    <source>
        <dbReference type="EMBL" id="RRD60773.1"/>
    </source>
</evidence>
<dbReference type="Gene3D" id="1.10.10.60">
    <property type="entry name" value="Homeodomain-like"/>
    <property type="match status" value="2"/>
</dbReference>
<dbReference type="InterPro" id="IPR011110">
    <property type="entry name" value="Reg_prop"/>
</dbReference>
<dbReference type="Gene3D" id="2.130.10.10">
    <property type="entry name" value="YVTN repeat-like/Quinoprotein amine dehydrogenase"/>
    <property type="match status" value="2"/>
</dbReference>
<dbReference type="CDD" id="cd00082">
    <property type="entry name" value="HisKA"/>
    <property type="match status" value="1"/>
</dbReference>
<comment type="caution">
    <text evidence="13">The sequence shown here is derived from an EMBL/GenBank/DDBJ whole genome shotgun (WGS) entry which is preliminary data.</text>
</comment>
<gene>
    <name evidence="13" type="ORF">EII40_07065</name>
</gene>
<evidence type="ECO:0000259" key="10">
    <source>
        <dbReference type="PROSITE" id="PS01124"/>
    </source>
</evidence>
<keyword evidence="6" id="KW-0804">Transcription</keyword>
<dbReference type="GO" id="GO:0000155">
    <property type="term" value="F:phosphorelay sensor kinase activity"/>
    <property type="evidence" value="ECO:0007669"/>
    <property type="project" value="InterPro"/>
</dbReference>
<evidence type="ECO:0000256" key="7">
    <source>
        <dbReference type="PROSITE-ProRule" id="PRU00169"/>
    </source>
</evidence>
<feature type="domain" description="Histidine kinase" evidence="11">
    <location>
        <begin position="834"/>
        <end position="1055"/>
    </location>
</feature>
<dbReference type="InterPro" id="IPR003661">
    <property type="entry name" value="HisK_dim/P_dom"/>
</dbReference>
<feature type="modified residue" description="4-aspartylphosphate" evidence="7">
    <location>
        <position position="1145"/>
    </location>
</feature>
<dbReference type="GO" id="GO:0043565">
    <property type="term" value="F:sequence-specific DNA binding"/>
    <property type="evidence" value="ECO:0007669"/>
    <property type="project" value="InterPro"/>
</dbReference>
<dbReference type="InterPro" id="IPR013783">
    <property type="entry name" value="Ig-like_fold"/>
</dbReference>
<evidence type="ECO:0000256" key="8">
    <source>
        <dbReference type="SAM" id="MobiDB-lite"/>
    </source>
</evidence>
<dbReference type="SMART" id="SM00342">
    <property type="entry name" value="HTH_ARAC"/>
    <property type="match status" value="1"/>
</dbReference>
<organism evidence="13 14">
    <name type="scientific">Tannerella forsythia</name>
    <name type="common">Bacteroides forsythus</name>
    <dbReference type="NCBI Taxonomy" id="28112"/>
    <lineage>
        <taxon>Bacteria</taxon>
        <taxon>Pseudomonadati</taxon>
        <taxon>Bacteroidota</taxon>
        <taxon>Bacteroidia</taxon>
        <taxon>Bacteroidales</taxon>
        <taxon>Tannerellaceae</taxon>
        <taxon>Tannerella</taxon>
    </lineage>
</organism>
<dbReference type="SMART" id="SM00388">
    <property type="entry name" value="HisKA"/>
    <property type="match status" value="1"/>
</dbReference>
<dbReference type="SMART" id="SM00448">
    <property type="entry name" value="REC"/>
    <property type="match status" value="1"/>
</dbReference>
<dbReference type="InterPro" id="IPR011006">
    <property type="entry name" value="CheY-like_superfamily"/>
</dbReference>
<dbReference type="InterPro" id="IPR011123">
    <property type="entry name" value="Y_Y_Y"/>
</dbReference>
<accession>A0A3P1XV44</accession>
<evidence type="ECO:0000256" key="1">
    <source>
        <dbReference type="ARBA" id="ARBA00000085"/>
    </source>
</evidence>
<dbReference type="InterPro" id="IPR004358">
    <property type="entry name" value="Sig_transdc_His_kin-like_C"/>
</dbReference>
<evidence type="ECO:0000256" key="4">
    <source>
        <dbReference type="ARBA" id="ARBA00023015"/>
    </source>
</evidence>
<keyword evidence="9" id="KW-1133">Transmembrane helix</keyword>
<dbReference type="EC" id="2.7.13.3" evidence="2"/>
<dbReference type="InterPro" id="IPR001789">
    <property type="entry name" value="Sig_transdc_resp-reg_receiver"/>
</dbReference>
<dbReference type="PROSITE" id="PS00041">
    <property type="entry name" value="HTH_ARAC_FAMILY_1"/>
    <property type="match status" value="1"/>
</dbReference>
<dbReference type="SUPFAM" id="SSF47384">
    <property type="entry name" value="Homodimeric domain of signal transducing histidine kinase"/>
    <property type="match status" value="1"/>
</dbReference>
<dbReference type="SUPFAM" id="SSF63829">
    <property type="entry name" value="Calcium-dependent phosphotriesterase"/>
    <property type="match status" value="2"/>
</dbReference>
<dbReference type="PANTHER" id="PTHR43547:SF2">
    <property type="entry name" value="HYBRID SIGNAL TRANSDUCTION HISTIDINE KINASE C"/>
    <property type="match status" value="1"/>
</dbReference>
<comment type="catalytic activity">
    <reaction evidence="1">
        <text>ATP + protein L-histidine = ADP + protein N-phospho-L-histidine.</text>
        <dbReference type="EC" id="2.7.13.3"/>
    </reaction>
</comment>
<dbReference type="Pfam" id="PF12833">
    <property type="entry name" value="HTH_18"/>
    <property type="match status" value="1"/>
</dbReference>
<dbReference type="InterPro" id="IPR036890">
    <property type="entry name" value="HATPase_C_sf"/>
</dbReference>
<dbReference type="SUPFAM" id="SSF55874">
    <property type="entry name" value="ATPase domain of HSP90 chaperone/DNA topoisomerase II/histidine kinase"/>
    <property type="match status" value="1"/>
</dbReference>
<keyword evidence="3 7" id="KW-0597">Phosphoprotein</keyword>
<dbReference type="Gene3D" id="1.10.287.130">
    <property type="match status" value="1"/>
</dbReference>
<feature type="domain" description="Response regulatory" evidence="12">
    <location>
        <begin position="1097"/>
        <end position="1212"/>
    </location>
</feature>
<dbReference type="PANTHER" id="PTHR43547">
    <property type="entry name" value="TWO-COMPONENT HISTIDINE KINASE"/>
    <property type="match status" value="1"/>
</dbReference>
<evidence type="ECO:0000256" key="3">
    <source>
        <dbReference type="ARBA" id="ARBA00022553"/>
    </source>
</evidence>
<sequence>MPCFFPQSVSKSLFFVALLLSTGLLTAQRNIPVQLLGPEKGLSQRSVLTIHQDSLGFIWIGTRDGLNEYDGNRVKIYRHVLGDTCSIAGNHINDIENGEGGNLWIAHNNGVSLLDRKKGVFRNYRMGGSSNHEIRSLSVIDGRVWASGWSGIYLYDKQNDLFSKPRNLTEDARVFDTSASKIVASPRRNEYWIATATRGFFRYDVSGNRTIRYSSTPGSLVALHEDERIEDILFHPNGRVYLAAYRSGIYECTLSGEPLRRWSSSEKGSGYSPFDNVRSLALAPDGNIWIGSFQGVGRLDPNAGTVTGVNLLNGLDKVENASIRSLLFDKNGSLWIGTYHDGLYLYDNYLSRFQTHPIPADGTQIVSAFADKSGSLLVGTESGSLLEYDNAGDLVERAELKDLRGNPIVIKSLYYDGENDVLWIGTLRDGLYKMKGGRVVSAGLEALGVINGIEKASGHGLWLLSDRGGGLNRYNTVDGRTESFPIREKLRPIIGRSKCRHLLAIDSVSYLLATTGSGLVVFEDRPGGKVEKVLPGIREVNHTLLLNDTFYVSTNGNGLLVLDRELRVVRHFTEQEGLQNNMVFGTISFDNRVWANCINGISQLTADGGCINYHLRNGFPLSEINEGAYLRTSRPASPFVIGGKDAWVSFHPKNVYKNLYKPSVYLSAVKINNTPIAELSDFSGIDMLKPKEMRLKYDQTTVTFEFAGLNYLMPENNGYKFMLEGFDDDWRYTGPEGRAEYGKIPAGNYTLRVHAGNNDGIWSDPLTVLIIVSSPRWLSGEAIVLYFVLFFVAVWLVVGNALRRAELKHRIRLKELEREQIEQMHNMKVRYFNDISHEIRTPLMLILNPVEELLEEPSLTSDNRGKVSTIRYYGRRLLQLVNQLLDINRIELEKEHLDETPLMLKNFLENVDAAFQSVAVKNGVVWKTDLSVTTDKPLWIDKDKIEKVLLNLLSNAFKYTPRGGCVWLRVQASPEDGEHCGLLIEVSDTGSGISPEELPHIFDRFFKGKKAHSAGSGIGLSLVRRIVEDLMKGEIGVRSVAGEGSTFTVRLRGIRLSEDLPCAMSESFVLPVEVLSELEKEEDEVVSTDTSNKKRYNVLLVEDNVALLNTLSRELNRSFNVFNVVSAEEALEILKETDIDVVVSDIMLPGKTGKELCAEIKSNILTSHIAVILLTAVQQQEIKMESLEQGADGYLTKPFPYRELHLRIHNILLRQKHLHELYKRNALPEKEETRLNPYDRELMRRIDEQIEKNLSNEMYSIEHLSEDVGLSRVHLYRKVKKLLGVSPSVYLRDYRLRKAAAILSVEEVRVNELAYRVGFQDANYFLKCFKEKFGISPKKYSSPPASSPEEKRRRGG</sequence>
<evidence type="ECO:0000256" key="2">
    <source>
        <dbReference type="ARBA" id="ARBA00012438"/>
    </source>
</evidence>
<dbReference type="InterPro" id="IPR018060">
    <property type="entry name" value="HTH_AraC"/>
</dbReference>
<evidence type="ECO:0000256" key="5">
    <source>
        <dbReference type="ARBA" id="ARBA00023125"/>
    </source>
</evidence>
<dbReference type="EMBL" id="RQYS01000026">
    <property type="protein sequence ID" value="RRD60773.1"/>
    <property type="molecule type" value="Genomic_DNA"/>
</dbReference>
<dbReference type="InterPro" id="IPR009057">
    <property type="entry name" value="Homeodomain-like_sf"/>
</dbReference>
<feature type="domain" description="HTH araC/xylS-type" evidence="10">
    <location>
        <begin position="1244"/>
        <end position="1343"/>
    </location>
</feature>
<keyword evidence="4" id="KW-0805">Transcription regulation</keyword>